<dbReference type="Proteomes" id="UP000192247">
    <property type="component" value="Unassembled WGS sequence"/>
</dbReference>
<evidence type="ECO:0000256" key="1">
    <source>
        <dbReference type="SAM" id="SignalP"/>
    </source>
</evidence>
<keyword evidence="1" id="KW-0732">Signal</keyword>
<keyword evidence="3" id="KW-1185">Reference proteome</keyword>
<dbReference type="InParanoid" id="A0A1V9WYD4"/>
<reference evidence="2 3" key="1">
    <citation type="journal article" date="2017" name="Gigascience">
        <title>Draft genome of the honey bee ectoparasitic mite, Tropilaelaps mercedesae, is shaped by the parasitic life history.</title>
        <authorList>
            <person name="Dong X."/>
            <person name="Armstrong S.D."/>
            <person name="Xia D."/>
            <person name="Makepeace B.L."/>
            <person name="Darby A.C."/>
            <person name="Kadowaki T."/>
        </authorList>
    </citation>
    <scope>NUCLEOTIDE SEQUENCE [LARGE SCALE GENOMIC DNA]</scope>
    <source>
        <strain evidence="2">Wuxi-XJTLU</strain>
    </source>
</reference>
<gene>
    <name evidence="2" type="ORF">BIW11_14279</name>
</gene>
<protein>
    <submittedName>
        <fullName evidence="2">Uncharacterized protein</fullName>
    </submittedName>
</protein>
<accession>A0A1V9WYD4</accession>
<organism evidence="2 3">
    <name type="scientific">Tropilaelaps mercedesae</name>
    <dbReference type="NCBI Taxonomy" id="418985"/>
    <lineage>
        <taxon>Eukaryota</taxon>
        <taxon>Metazoa</taxon>
        <taxon>Ecdysozoa</taxon>
        <taxon>Arthropoda</taxon>
        <taxon>Chelicerata</taxon>
        <taxon>Arachnida</taxon>
        <taxon>Acari</taxon>
        <taxon>Parasitiformes</taxon>
        <taxon>Mesostigmata</taxon>
        <taxon>Gamasina</taxon>
        <taxon>Dermanyssoidea</taxon>
        <taxon>Laelapidae</taxon>
        <taxon>Tropilaelaps</taxon>
    </lineage>
</organism>
<feature type="signal peptide" evidence="1">
    <location>
        <begin position="1"/>
        <end position="16"/>
    </location>
</feature>
<evidence type="ECO:0000313" key="2">
    <source>
        <dbReference type="EMBL" id="OQR66248.1"/>
    </source>
</evidence>
<dbReference type="EMBL" id="MNPL01033217">
    <property type="protein sequence ID" value="OQR66248.1"/>
    <property type="molecule type" value="Genomic_DNA"/>
</dbReference>
<evidence type="ECO:0000313" key="3">
    <source>
        <dbReference type="Proteomes" id="UP000192247"/>
    </source>
</evidence>
<sequence length="37" mass="3971">MLLLYTGLFIVAGGLSIEKDTALHRKIVGLGKLTSLQ</sequence>
<proteinExistence type="predicted"/>
<dbReference type="AlphaFoldDB" id="A0A1V9WYD4"/>
<comment type="caution">
    <text evidence="2">The sequence shown here is derived from an EMBL/GenBank/DDBJ whole genome shotgun (WGS) entry which is preliminary data.</text>
</comment>
<feature type="chain" id="PRO_5013139505" evidence="1">
    <location>
        <begin position="17"/>
        <end position="37"/>
    </location>
</feature>
<name>A0A1V9WYD4_9ACAR</name>